<dbReference type="AlphaFoldDB" id="A0A381QPS2"/>
<accession>A0A381QPS2</accession>
<dbReference type="EMBL" id="UINC01001466">
    <property type="protein sequence ID" value="SUZ81376.1"/>
    <property type="molecule type" value="Genomic_DNA"/>
</dbReference>
<keyword evidence="4 8" id="KW-0812">Transmembrane</keyword>
<feature type="non-terminal residue" evidence="9">
    <location>
        <position position="1"/>
    </location>
</feature>
<feature type="transmembrane region" description="Helical" evidence="8">
    <location>
        <begin position="100"/>
        <end position="121"/>
    </location>
</feature>
<feature type="transmembrane region" description="Helical" evidence="8">
    <location>
        <begin position="63"/>
        <end position="94"/>
    </location>
</feature>
<evidence type="ECO:0000256" key="6">
    <source>
        <dbReference type="ARBA" id="ARBA00022989"/>
    </source>
</evidence>
<dbReference type="GO" id="GO:0017004">
    <property type="term" value="P:cytochrome complex assembly"/>
    <property type="evidence" value="ECO:0007669"/>
    <property type="project" value="UniProtKB-KW"/>
</dbReference>
<dbReference type="Pfam" id="PF03379">
    <property type="entry name" value="CcmB"/>
    <property type="match status" value="1"/>
</dbReference>
<feature type="transmembrane region" description="Helical" evidence="8">
    <location>
        <begin position="133"/>
        <end position="153"/>
    </location>
</feature>
<dbReference type="PANTHER" id="PTHR30070:SF1">
    <property type="entry name" value="CYTOCHROME C BIOGENESIS B-RELATED"/>
    <property type="match status" value="1"/>
</dbReference>
<name>A0A381QPS2_9ZZZZ</name>
<comment type="subcellular location">
    <subcellularLocation>
        <location evidence="1">Membrane</location>
        <topology evidence="1">Multi-pass membrane protein</topology>
    </subcellularLocation>
</comment>
<evidence type="ECO:0000313" key="9">
    <source>
        <dbReference type="EMBL" id="SUZ81376.1"/>
    </source>
</evidence>
<evidence type="ECO:0000256" key="3">
    <source>
        <dbReference type="ARBA" id="ARBA00022448"/>
    </source>
</evidence>
<dbReference type="InterPro" id="IPR003544">
    <property type="entry name" value="Cyt_c_biogenesis_CcmB"/>
</dbReference>
<dbReference type="PRINTS" id="PR01414">
    <property type="entry name" value="CCMBBIOGNSIS"/>
</dbReference>
<feature type="transmembrane region" description="Helical" evidence="8">
    <location>
        <begin position="26"/>
        <end position="43"/>
    </location>
</feature>
<keyword evidence="6 8" id="KW-1133">Transmembrane helix</keyword>
<evidence type="ECO:0000256" key="8">
    <source>
        <dbReference type="SAM" id="Phobius"/>
    </source>
</evidence>
<proteinExistence type="inferred from homology"/>
<keyword evidence="3" id="KW-0813">Transport</keyword>
<sequence>ALLVLVLFGFALDADQRTLGTFAPGLFWVAVLLSALLAVHRSATLEQSDGTLDALRMSGLAPLALFLGKAAAVFVQLLALEAVLVGGLLVFYGVEVDDPALLIVAGVLAGATVAAAGTLYGALASGLGVRETLLPILLLPVLAPVLIAATRAFDDALGVAAVDGWAWTGLLAATALVATVVGALAYGALIED</sequence>
<dbReference type="GO" id="GO:1903607">
    <property type="term" value="P:cytochrome c biosynthetic process"/>
    <property type="evidence" value="ECO:0007669"/>
    <property type="project" value="TreeGrafter"/>
</dbReference>
<evidence type="ECO:0000256" key="2">
    <source>
        <dbReference type="ARBA" id="ARBA00010544"/>
    </source>
</evidence>
<evidence type="ECO:0000256" key="7">
    <source>
        <dbReference type="ARBA" id="ARBA00023136"/>
    </source>
</evidence>
<keyword evidence="5" id="KW-0201">Cytochrome c-type biogenesis</keyword>
<protein>
    <submittedName>
        <fullName evidence="9">Uncharacterized protein</fullName>
    </submittedName>
</protein>
<organism evidence="9">
    <name type="scientific">marine metagenome</name>
    <dbReference type="NCBI Taxonomy" id="408172"/>
    <lineage>
        <taxon>unclassified sequences</taxon>
        <taxon>metagenomes</taxon>
        <taxon>ecological metagenomes</taxon>
    </lineage>
</organism>
<evidence type="ECO:0000256" key="4">
    <source>
        <dbReference type="ARBA" id="ARBA00022692"/>
    </source>
</evidence>
<evidence type="ECO:0000256" key="5">
    <source>
        <dbReference type="ARBA" id="ARBA00022748"/>
    </source>
</evidence>
<reference evidence="9" key="1">
    <citation type="submission" date="2018-05" db="EMBL/GenBank/DDBJ databases">
        <authorList>
            <person name="Lanie J.A."/>
            <person name="Ng W.-L."/>
            <person name="Kazmierczak K.M."/>
            <person name="Andrzejewski T.M."/>
            <person name="Davidsen T.M."/>
            <person name="Wayne K.J."/>
            <person name="Tettelin H."/>
            <person name="Glass J.I."/>
            <person name="Rusch D."/>
            <person name="Podicherti R."/>
            <person name="Tsui H.-C.T."/>
            <person name="Winkler M.E."/>
        </authorList>
    </citation>
    <scope>NUCLEOTIDE SEQUENCE</scope>
</reference>
<dbReference type="GO" id="GO:0015232">
    <property type="term" value="F:heme transmembrane transporter activity"/>
    <property type="evidence" value="ECO:0007669"/>
    <property type="project" value="InterPro"/>
</dbReference>
<feature type="transmembrane region" description="Helical" evidence="8">
    <location>
        <begin position="165"/>
        <end position="189"/>
    </location>
</feature>
<evidence type="ECO:0000256" key="1">
    <source>
        <dbReference type="ARBA" id="ARBA00004141"/>
    </source>
</evidence>
<dbReference type="PANTHER" id="PTHR30070">
    <property type="entry name" value="HEME EXPORTER PROTEIN B"/>
    <property type="match status" value="1"/>
</dbReference>
<keyword evidence="7 8" id="KW-0472">Membrane</keyword>
<dbReference type="GO" id="GO:0005886">
    <property type="term" value="C:plasma membrane"/>
    <property type="evidence" value="ECO:0007669"/>
    <property type="project" value="TreeGrafter"/>
</dbReference>
<gene>
    <name evidence="9" type="ORF">METZ01_LOCUS34230</name>
</gene>
<comment type="similarity">
    <text evidence="2">Belongs to the CcmB/CycW/HelB family.</text>
</comment>